<gene>
    <name evidence="2" type="ORF">L3X38_010522</name>
</gene>
<keyword evidence="1" id="KW-0472">Membrane</keyword>
<organism evidence="2 3">
    <name type="scientific">Prunus dulcis</name>
    <name type="common">Almond</name>
    <name type="synonym">Amygdalus dulcis</name>
    <dbReference type="NCBI Taxonomy" id="3755"/>
    <lineage>
        <taxon>Eukaryota</taxon>
        <taxon>Viridiplantae</taxon>
        <taxon>Streptophyta</taxon>
        <taxon>Embryophyta</taxon>
        <taxon>Tracheophyta</taxon>
        <taxon>Spermatophyta</taxon>
        <taxon>Magnoliopsida</taxon>
        <taxon>eudicotyledons</taxon>
        <taxon>Gunneridae</taxon>
        <taxon>Pentapetalae</taxon>
        <taxon>rosids</taxon>
        <taxon>fabids</taxon>
        <taxon>Rosales</taxon>
        <taxon>Rosaceae</taxon>
        <taxon>Amygdaloideae</taxon>
        <taxon>Amygdaleae</taxon>
        <taxon>Prunus</taxon>
    </lineage>
</organism>
<keyword evidence="1" id="KW-0812">Transmembrane</keyword>
<sequence length="101" mass="11397">MVTTKRMEEIVSDSDLPIIGLKKKSSMENLPTSTPTPKIEVKTSVKEKKNHEESIAEIIFGFLRSIFYFYIPPLAILLLATRTAVGDVTENQGTEWGIREK</sequence>
<reference evidence="2 3" key="1">
    <citation type="journal article" date="2022" name="G3 (Bethesda)">
        <title>Whole-genome sequence and methylome profiling of the almond [Prunus dulcis (Mill.) D.A. Webb] cultivar 'Nonpareil'.</title>
        <authorList>
            <person name="D'Amico-Willman K.M."/>
            <person name="Ouma W.Z."/>
            <person name="Meulia T."/>
            <person name="Sideli G.M."/>
            <person name="Gradziel T.M."/>
            <person name="Fresnedo-Ramirez J."/>
        </authorList>
    </citation>
    <scope>NUCLEOTIDE SEQUENCE [LARGE SCALE GENOMIC DNA]</scope>
    <source>
        <strain evidence="2">Clone GOH B32 T37-40</strain>
    </source>
</reference>
<keyword evidence="3" id="KW-1185">Reference proteome</keyword>
<name>A0AAD4WI59_PRUDU</name>
<dbReference type="AlphaFoldDB" id="A0AAD4WI59"/>
<evidence type="ECO:0000313" key="2">
    <source>
        <dbReference type="EMBL" id="KAI5342646.1"/>
    </source>
</evidence>
<proteinExistence type="predicted"/>
<evidence type="ECO:0000256" key="1">
    <source>
        <dbReference type="SAM" id="Phobius"/>
    </source>
</evidence>
<dbReference type="Proteomes" id="UP001054821">
    <property type="component" value="Chromosome 2"/>
</dbReference>
<feature type="transmembrane region" description="Helical" evidence="1">
    <location>
        <begin position="58"/>
        <end position="80"/>
    </location>
</feature>
<evidence type="ECO:0000313" key="3">
    <source>
        <dbReference type="Proteomes" id="UP001054821"/>
    </source>
</evidence>
<accession>A0AAD4WI59</accession>
<keyword evidence="1" id="KW-1133">Transmembrane helix</keyword>
<dbReference type="EMBL" id="JAJFAZ020000002">
    <property type="protein sequence ID" value="KAI5342646.1"/>
    <property type="molecule type" value="Genomic_DNA"/>
</dbReference>
<protein>
    <submittedName>
        <fullName evidence="2">Uncharacterized protein</fullName>
    </submittedName>
</protein>
<comment type="caution">
    <text evidence="2">The sequence shown here is derived from an EMBL/GenBank/DDBJ whole genome shotgun (WGS) entry which is preliminary data.</text>
</comment>